<evidence type="ECO:0000313" key="2">
    <source>
        <dbReference type="EMBL" id="MBB4692253.1"/>
    </source>
</evidence>
<dbReference type="Proteomes" id="UP000542742">
    <property type="component" value="Unassembled WGS sequence"/>
</dbReference>
<sequence length="401" mass="42347">MTPRATGDAGIGDRIRSRRLTRGWSVRFAASRAGVSHATWSRIERGLQAAGNRFTLAAMAKALECSPAELAEAPVPAADLQVLAALAGAGAVRQALIDIDLSESAYRVAPALDELARTGDLAESLLHACDYAAVVRLLPALLRDLHAETAGPEPLRALRLLCAAACTASSVLRSLGLPADAWLAAERAREAAEGAGDPVLLGYAAFGRASSAVSAGSYQRALTLAERAADDLRRHVARPGGAEVLGSLQLMCALASQCTSRLDDSRAWSAEAAGLARRTGETDVLGLFFGPTNVDIWRISIEVEGGDPGLATEIARQVSPGAIPVGLRQVFLYADTARALTKLRDRDRDAVRLLLTAERIAPQHVHRSADVLTAVHTLLERSRTNNGGAELRALSERMQPA</sequence>
<dbReference type="SMART" id="SM00530">
    <property type="entry name" value="HTH_XRE"/>
    <property type="match status" value="1"/>
</dbReference>
<dbReference type="EMBL" id="JACHMF010000001">
    <property type="protein sequence ID" value="MBB4692253.1"/>
    <property type="molecule type" value="Genomic_DNA"/>
</dbReference>
<dbReference type="Gene3D" id="1.10.260.40">
    <property type="entry name" value="lambda repressor-like DNA-binding domains"/>
    <property type="match status" value="1"/>
</dbReference>
<protein>
    <submittedName>
        <fullName evidence="2">Transcriptional regulator with XRE-family HTH domain</fullName>
    </submittedName>
</protein>
<dbReference type="RefSeq" id="WP_184950991.1">
    <property type="nucleotide sequence ID" value="NZ_BOMC01000079.1"/>
</dbReference>
<dbReference type="Pfam" id="PF13560">
    <property type="entry name" value="HTH_31"/>
    <property type="match status" value="1"/>
</dbReference>
<proteinExistence type="predicted"/>
<evidence type="ECO:0000313" key="3">
    <source>
        <dbReference type="Proteomes" id="UP000542742"/>
    </source>
</evidence>
<dbReference type="GO" id="GO:0003677">
    <property type="term" value="F:DNA binding"/>
    <property type="evidence" value="ECO:0007669"/>
    <property type="project" value="InterPro"/>
</dbReference>
<dbReference type="InterPro" id="IPR001387">
    <property type="entry name" value="Cro/C1-type_HTH"/>
</dbReference>
<dbReference type="InterPro" id="IPR010982">
    <property type="entry name" value="Lambda_DNA-bd_dom_sf"/>
</dbReference>
<dbReference type="CDD" id="cd00093">
    <property type="entry name" value="HTH_XRE"/>
    <property type="match status" value="1"/>
</dbReference>
<dbReference type="SUPFAM" id="SSF47413">
    <property type="entry name" value="lambda repressor-like DNA-binding domains"/>
    <property type="match status" value="1"/>
</dbReference>
<organism evidence="2 3">
    <name type="scientific">Paractinoplanes abujensis</name>
    <dbReference type="NCBI Taxonomy" id="882441"/>
    <lineage>
        <taxon>Bacteria</taxon>
        <taxon>Bacillati</taxon>
        <taxon>Actinomycetota</taxon>
        <taxon>Actinomycetes</taxon>
        <taxon>Micromonosporales</taxon>
        <taxon>Micromonosporaceae</taxon>
        <taxon>Paractinoplanes</taxon>
    </lineage>
</organism>
<comment type="caution">
    <text evidence="2">The sequence shown here is derived from an EMBL/GenBank/DDBJ whole genome shotgun (WGS) entry which is preliminary data.</text>
</comment>
<reference evidence="2 3" key="1">
    <citation type="submission" date="2020-08" db="EMBL/GenBank/DDBJ databases">
        <title>Sequencing the genomes of 1000 actinobacteria strains.</title>
        <authorList>
            <person name="Klenk H.-P."/>
        </authorList>
    </citation>
    <scope>NUCLEOTIDE SEQUENCE [LARGE SCALE GENOMIC DNA]</scope>
    <source>
        <strain evidence="2 3">DSM 45518</strain>
    </source>
</reference>
<dbReference type="AlphaFoldDB" id="A0A7W7CS41"/>
<keyword evidence="3" id="KW-1185">Reference proteome</keyword>
<dbReference type="PROSITE" id="PS50943">
    <property type="entry name" value="HTH_CROC1"/>
    <property type="match status" value="1"/>
</dbReference>
<feature type="domain" description="HTH cro/C1-type" evidence="1">
    <location>
        <begin position="15"/>
        <end position="70"/>
    </location>
</feature>
<gene>
    <name evidence="2" type="ORF">BKA14_002401</name>
</gene>
<evidence type="ECO:0000259" key="1">
    <source>
        <dbReference type="PROSITE" id="PS50943"/>
    </source>
</evidence>
<name>A0A7W7CS41_9ACTN</name>
<accession>A0A7W7CS41</accession>